<dbReference type="InterPro" id="IPR011051">
    <property type="entry name" value="RmlC_Cupin_sf"/>
</dbReference>
<evidence type="ECO:0000313" key="6">
    <source>
        <dbReference type="Proteomes" id="UP000197003"/>
    </source>
</evidence>
<gene>
    <name evidence="5" type="ORF">B9G79_07170</name>
</gene>
<dbReference type="Pfam" id="PF07883">
    <property type="entry name" value="Cupin_2"/>
    <property type="match status" value="1"/>
</dbReference>
<dbReference type="KEGG" id="bbac:EP01_08280"/>
<dbReference type="GO" id="GO:0005829">
    <property type="term" value="C:cytosol"/>
    <property type="evidence" value="ECO:0007669"/>
    <property type="project" value="TreeGrafter"/>
</dbReference>
<dbReference type="AlphaFoldDB" id="A0A1Z3N7E8"/>
<evidence type="ECO:0000256" key="2">
    <source>
        <dbReference type="ARBA" id="ARBA00023125"/>
    </source>
</evidence>
<dbReference type="Proteomes" id="UP000197003">
    <property type="component" value="Chromosome"/>
</dbReference>
<dbReference type="InterPro" id="IPR013096">
    <property type="entry name" value="Cupin_2"/>
</dbReference>
<dbReference type="InterPro" id="IPR014710">
    <property type="entry name" value="RmlC-like_jellyroll"/>
</dbReference>
<dbReference type="PROSITE" id="PS50943">
    <property type="entry name" value="HTH_CROC1"/>
    <property type="match status" value="1"/>
</dbReference>
<dbReference type="OMA" id="GMLIQIE"/>
<dbReference type="InterPro" id="IPR010982">
    <property type="entry name" value="Lambda_DNA-bd_dom_sf"/>
</dbReference>
<dbReference type="SMART" id="SM00530">
    <property type="entry name" value="HTH_XRE"/>
    <property type="match status" value="1"/>
</dbReference>
<dbReference type="RefSeq" id="WP_011164827.1">
    <property type="nucleotide sequence ID" value="NZ_AP029059.1"/>
</dbReference>
<dbReference type="Gene3D" id="1.10.260.40">
    <property type="entry name" value="lambda repressor-like DNA-binding domains"/>
    <property type="match status" value="1"/>
</dbReference>
<dbReference type="CDD" id="cd02209">
    <property type="entry name" value="cupin_XRE_C"/>
    <property type="match status" value="1"/>
</dbReference>
<dbReference type="GO" id="GO:0003700">
    <property type="term" value="F:DNA-binding transcription factor activity"/>
    <property type="evidence" value="ECO:0007669"/>
    <property type="project" value="TreeGrafter"/>
</dbReference>
<dbReference type="SUPFAM" id="SSF47413">
    <property type="entry name" value="lambda repressor-like DNA-binding domains"/>
    <property type="match status" value="1"/>
</dbReference>
<proteinExistence type="predicted"/>
<evidence type="ECO:0000256" key="3">
    <source>
        <dbReference type="ARBA" id="ARBA00023163"/>
    </source>
</evidence>
<accession>A0A1Z3N7E8</accession>
<sequence length="188" mass="20138">MTSFDVLAQNLAAQITELRKKRQLTQAALAKLAGVPRSTLTNMESGMGNPSLVNLAKVCAALQVSFEELLATPRSQTKLIRKDEIPANKKAKGNVTVYKLLPDPIPGMAIDRMELEVGARMGGIPHSSGTKEYLHCVQGQMTVVVSGESFELKPGDVLAFPGDSAHNYVNTGATKAIGLSVVTMTPRY</sequence>
<keyword evidence="1" id="KW-0805">Transcription regulation</keyword>
<reference evidence="5 6" key="1">
    <citation type="submission" date="2017-04" db="EMBL/GenBank/DDBJ databases">
        <title>Whole genome sequence of Bdellovibrio bacteriovorus strain SSB218315.</title>
        <authorList>
            <person name="Oyedara O."/>
            <person name="Rodriguez-Perez M.A."/>
        </authorList>
    </citation>
    <scope>NUCLEOTIDE SEQUENCE [LARGE SCALE GENOMIC DNA]</scope>
    <source>
        <strain evidence="5 6">SSB218315</strain>
    </source>
</reference>
<protein>
    <submittedName>
        <fullName evidence="5">DNA-binding protein</fullName>
    </submittedName>
</protein>
<keyword evidence="3" id="KW-0804">Transcription</keyword>
<name>A0A1Z3N7E8_BDEBC</name>
<organism evidence="5 6">
    <name type="scientific">Bdellovibrio bacteriovorus</name>
    <dbReference type="NCBI Taxonomy" id="959"/>
    <lineage>
        <taxon>Bacteria</taxon>
        <taxon>Pseudomonadati</taxon>
        <taxon>Bdellovibrionota</taxon>
        <taxon>Bdellovibrionia</taxon>
        <taxon>Bdellovibrionales</taxon>
        <taxon>Pseudobdellovibrionaceae</taxon>
        <taxon>Bdellovibrio</taxon>
    </lineage>
</organism>
<keyword evidence="2 5" id="KW-0238">DNA-binding</keyword>
<dbReference type="CDD" id="cd00093">
    <property type="entry name" value="HTH_XRE"/>
    <property type="match status" value="1"/>
</dbReference>
<dbReference type="EMBL" id="CP020946">
    <property type="protein sequence ID" value="ASD63367.1"/>
    <property type="molecule type" value="Genomic_DNA"/>
</dbReference>
<dbReference type="PANTHER" id="PTHR46797">
    <property type="entry name" value="HTH-TYPE TRANSCRIPTIONAL REGULATOR"/>
    <property type="match status" value="1"/>
</dbReference>
<feature type="domain" description="HTH cro/C1-type" evidence="4">
    <location>
        <begin position="15"/>
        <end position="69"/>
    </location>
</feature>
<dbReference type="GO" id="GO:0003677">
    <property type="term" value="F:DNA binding"/>
    <property type="evidence" value="ECO:0007669"/>
    <property type="project" value="UniProtKB-KW"/>
</dbReference>
<dbReference type="Pfam" id="PF01381">
    <property type="entry name" value="HTH_3"/>
    <property type="match status" value="1"/>
</dbReference>
<evidence type="ECO:0000313" key="5">
    <source>
        <dbReference type="EMBL" id="ASD63367.1"/>
    </source>
</evidence>
<evidence type="ECO:0000256" key="1">
    <source>
        <dbReference type="ARBA" id="ARBA00023015"/>
    </source>
</evidence>
<dbReference type="OrthoDB" id="5296938at2"/>
<dbReference type="SUPFAM" id="SSF51182">
    <property type="entry name" value="RmlC-like cupins"/>
    <property type="match status" value="1"/>
</dbReference>
<dbReference type="InterPro" id="IPR050807">
    <property type="entry name" value="TransReg_Diox_bact_type"/>
</dbReference>
<dbReference type="InterPro" id="IPR001387">
    <property type="entry name" value="Cro/C1-type_HTH"/>
</dbReference>
<evidence type="ECO:0000259" key="4">
    <source>
        <dbReference type="PROSITE" id="PS50943"/>
    </source>
</evidence>
<dbReference type="Gene3D" id="2.60.120.10">
    <property type="entry name" value="Jelly Rolls"/>
    <property type="match status" value="1"/>
</dbReference>
<dbReference type="PANTHER" id="PTHR46797:SF23">
    <property type="entry name" value="HTH-TYPE TRANSCRIPTIONAL REGULATOR SUTR"/>
    <property type="match status" value="1"/>
</dbReference>